<proteinExistence type="predicted"/>
<name>A0A9E2BI48_PSYF1</name>
<reference evidence="1 2" key="1">
    <citation type="journal article" date="2021" name="bioRxiv">
        <title>Unique metabolic strategies in Hadean analogues reveal hints for primordial physiology.</title>
        <authorList>
            <person name="Nobu M.K."/>
            <person name="Nakai R."/>
            <person name="Tamazawa S."/>
            <person name="Mori H."/>
            <person name="Toyoda A."/>
            <person name="Ijiri A."/>
            <person name="Suzuki S."/>
            <person name="Kurokawa K."/>
            <person name="Kamagata Y."/>
            <person name="Tamaki H."/>
        </authorList>
    </citation>
    <scope>NUCLEOTIDE SEQUENCE [LARGE SCALE GENOMIC DNA]</scope>
    <source>
        <strain evidence="1">BS525</strain>
    </source>
</reference>
<gene>
    <name evidence="1" type="ORF">DDT42_01909</name>
</gene>
<evidence type="ECO:0008006" key="3">
    <source>
        <dbReference type="Google" id="ProtNLM"/>
    </source>
</evidence>
<evidence type="ECO:0000313" key="2">
    <source>
        <dbReference type="Proteomes" id="UP000811545"/>
    </source>
</evidence>
<dbReference type="AlphaFoldDB" id="A0A9E2BI48"/>
<evidence type="ECO:0000313" key="1">
    <source>
        <dbReference type="EMBL" id="MBT9146030.1"/>
    </source>
</evidence>
<dbReference type="Proteomes" id="UP000811545">
    <property type="component" value="Unassembled WGS sequence"/>
</dbReference>
<protein>
    <recommendedName>
        <fullName evidence="3">HK97 gp10 family phage protein</fullName>
    </recommendedName>
</protein>
<comment type="caution">
    <text evidence="1">The sequence shown here is derived from an EMBL/GenBank/DDBJ whole genome shotgun (WGS) entry which is preliminary data.</text>
</comment>
<accession>A0A9E2BI48</accession>
<dbReference type="EMBL" id="QLTW01000277">
    <property type="protein sequence ID" value="MBT9146030.1"/>
    <property type="molecule type" value="Genomic_DNA"/>
</dbReference>
<sequence length="129" mass="14188">MKVSVDFKLNLRSKEVTKIVTEATRLGLRDTIVAIHGDAVRKSPRKTGHNKRSIASEVSGMGLVATGGKGGSERMVDDNRLESACYSTSGYGGFLEVGTYKMAARPYFKPALDKHKTELVPNIRKYLKK</sequence>
<organism evidence="1 2">
    <name type="scientific">Psychracetigena formicireducens</name>
    <dbReference type="NCBI Taxonomy" id="2986056"/>
    <lineage>
        <taxon>Bacteria</taxon>
        <taxon>Bacillati</taxon>
        <taxon>Candidatus Lithacetigenota</taxon>
        <taxon>Candidatus Psychracetigena</taxon>
    </lineage>
</organism>